<evidence type="ECO:0000256" key="3">
    <source>
        <dbReference type="RuleBase" id="RU000363"/>
    </source>
</evidence>
<dbReference type="GO" id="GO:0016491">
    <property type="term" value="F:oxidoreductase activity"/>
    <property type="evidence" value="ECO:0007669"/>
    <property type="project" value="UniProtKB-KW"/>
</dbReference>
<dbReference type="FunFam" id="3.40.50.720:FF:000084">
    <property type="entry name" value="Short-chain dehydrogenase reductase"/>
    <property type="match status" value="1"/>
</dbReference>
<dbReference type="InterPro" id="IPR002347">
    <property type="entry name" value="SDR_fam"/>
</dbReference>
<evidence type="ECO:0000313" key="4">
    <source>
        <dbReference type="EMBL" id="SNR77382.1"/>
    </source>
</evidence>
<dbReference type="InterPro" id="IPR050259">
    <property type="entry name" value="SDR"/>
</dbReference>
<dbReference type="PRINTS" id="PR00081">
    <property type="entry name" value="GDHRDH"/>
</dbReference>
<dbReference type="OrthoDB" id="3208554at2"/>
<comment type="similarity">
    <text evidence="1 3">Belongs to the short-chain dehydrogenases/reductases (SDR) family.</text>
</comment>
<dbReference type="InterPro" id="IPR036291">
    <property type="entry name" value="NAD(P)-bd_dom_sf"/>
</dbReference>
<gene>
    <name evidence="4" type="ORF">SAMN06264365_105367</name>
</gene>
<evidence type="ECO:0000256" key="1">
    <source>
        <dbReference type="ARBA" id="ARBA00006484"/>
    </source>
</evidence>
<keyword evidence="5" id="KW-1185">Reference proteome</keyword>
<dbReference type="SUPFAM" id="SSF51735">
    <property type="entry name" value="NAD(P)-binding Rossmann-fold domains"/>
    <property type="match status" value="1"/>
</dbReference>
<dbReference type="PANTHER" id="PTHR42879">
    <property type="entry name" value="3-OXOACYL-(ACYL-CARRIER-PROTEIN) REDUCTASE"/>
    <property type="match status" value="1"/>
</dbReference>
<evidence type="ECO:0000313" key="5">
    <source>
        <dbReference type="Proteomes" id="UP000198415"/>
    </source>
</evidence>
<dbReference type="EMBL" id="FZNR01000005">
    <property type="protein sequence ID" value="SNR77382.1"/>
    <property type="molecule type" value="Genomic_DNA"/>
</dbReference>
<dbReference type="RefSeq" id="WP_089294037.1">
    <property type="nucleotide sequence ID" value="NZ_BOMU01000035.1"/>
</dbReference>
<protein>
    <submittedName>
        <fullName evidence="4">NADP-dependent 3-hydroxy acid dehydrogenase YdfG</fullName>
    </submittedName>
</protein>
<reference evidence="4 5" key="1">
    <citation type="submission" date="2017-06" db="EMBL/GenBank/DDBJ databases">
        <authorList>
            <person name="Kim H.J."/>
            <person name="Triplett B.A."/>
        </authorList>
    </citation>
    <scope>NUCLEOTIDE SEQUENCE [LARGE SCALE GENOMIC DNA]</scope>
    <source>
        <strain evidence="4 5">DSM 43151</strain>
    </source>
</reference>
<accession>A0A238Z292</accession>
<dbReference type="Pfam" id="PF00106">
    <property type="entry name" value="adh_short"/>
    <property type="match status" value="1"/>
</dbReference>
<dbReference type="PANTHER" id="PTHR42879:SF6">
    <property type="entry name" value="NADPH-DEPENDENT REDUCTASE BACG"/>
    <property type="match status" value="1"/>
</dbReference>
<dbReference type="Gene3D" id="3.40.50.720">
    <property type="entry name" value="NAD(P)-binding Rossmann-like Domain"/>
    <property type="match status" value="1"/>
</dbReference>
<dbReference type="AlphaFoldDB" id="A0A238Z292"/>
<sequence length="268" mass="27335">MDLQLTGKRALVTGGSRGIGLRIARALLAEGAHVAIAARDTERLAKAAAELSALGHPGRIVTVRIDTGDDESVRAATQSARDQLGGIDILINNAAVPGGGKGGPASPSQTTDQEFVDAVNVKVVGYLRTARAVVPGMIAQGWGRIVNISGLAARHSGNFVATARNIGVAALTKNLADELGRHGINVTVVHPGATVTERTPQLTADAAESWGVTPEEAERRLAANTAIGRAVTAEEVADVVTFLASPRSVAITGDAVTVGGGVVGAIHY</sequence>
<evidence type="ECO:0000256" key="2">
    <source>
        <dbReference type="ARBA" id="ARBA00023002"/>
    </source>
</evidence>
<dbReference type="Proteomes" id="UP000198415">
    <property type="component" value="Unassembled WGS sequence"/>
</dbReference>
<proteinExistence type="inferred from homology"/>
<keyword evidence="2" id="KW-0560">Oxidoreductase</keyword>
<name>A0A238Z292_9ACTN</name>
<dbReference type="PRINTS" id="PR00080">
    <property type="entry name" value="SDRFAMILY"/>
</dbReference>
<organism evidence="4 5">
    <name type="scientific">Actinoplanes regularis</name>
    <dbReference type="NCBI Taxonomy" id="52697"/>
    <lineage>
        <taxon>Bacteria</taxon>
        <taxon>Bacillati</taxon>
        <taxon>Actinomycetota</taxon>
        <taxon>Actinomycetes</taxon>
        <taxon>Micromonosporales</taxon>
        <taxon>Micromonosporaceae</taxon>
        <taxon>Actinoplanes</taxon>
    </lineage>
</organism>